<dbReference type="OrthoDB" id="539995at2759"/>
<protein>
    <recommendedName>
        <fullName evidence="3">Protein N-terminal asparagine amidohydrolase</fullName>
    </recommendedName>
</protein>
<evidence type="ECO:0000313" key="1">
    <source>
        <dbReference type="EMBL" id="ERN11586.1"/>
    </source>
</evidence>
<dbReference type="PANTHER" id="PTHR12498">
    <property type="entry name" value="N-TERMINAL ASPARAGINE AMIDOHYDROLASE"/>
    <property type="match status" value="1"/>
</dbReference>
<name>W1PV46_AMBTC</name>
<dbReference type="GO" id="GO:0006511">
    <property type="term" value="P:ubiquitin-dependent protein catabolic process"/>
    <property type="evidence" value="ECO:0000318"/>
    <property type="project" value="GO_Central"/>
</dbReference>
<proteinExistence type="predicted"/>
<keyword evidence="2" id="KW-1185">Reference proteome</keyword>
<sequence length="336" mass="37721">MIFVGGLAFSSSSEGYEDLLILLEHPTLVSATNCFKSIPERKISFCASTSERHSSLRHVYVFQREYATVNPSLVELVGTDEATTCVGLVVRNRKSGFTSVGHLDSPGLVDSGLSQMLSSVTHEDVKAELDVHLIGGYEDAPYEHSGTNSERSDGYSWGLCPKIIEALQDSATIFHLQTLCLLRHNTQYSDGVALPIIRGFVVEPATGTMAPAIFDSSSRCPDEVLRRVRITVSSEDVYWTGKLLETYDTDHDRFQIAPVSWHQEWKFTASLLLQHSDSQMLIRCSTSPYAEAPDFVKSMRMTFSYLVRYPDWQTSFPNRQPRVFKRIDNGGWEQCQ</sequence>
<dbReference type="InterPro" id="IPR026750">
    <property type="entry name" value="NTAN1"/>
</dbReference>
<reference evidence="2" key="1">
    <citation type="journal article" date="2013" name="Science">
        <title>The Amborella genome and the evolution of flowering plants.</title>
        <authorList>
            <consortium name="Amborella Genome Project"/>
        </authorList>
    </citation>
    <scope>NUCLEOTIDE SEQUENCE [LARGE SCALE GENOMIC DNA]</scope>
</reference>
<organism evidence="1 2">
    <name type="scientific">Amborella trichopoda</name>
    <dbReference type="NCBI Taxonomy" id="13333"/>
    <lineage>
        <taxon>Eukaryota</taxon>
        <taxon>Viridiplantae</taxon>
        <taxon>Streptophyta</taxon>
        <taxon>Embryophyta</taxon>
        <taxon>Tracheophyta</taxon>
        <taxon>Spermatophyta</taxon>
        <taxon>Magnoliopsida</taxon>
        <taxon>Amborellales</taxon>
        <taxon>Amborellaceae</taxon>
        <taxon>Amborella</taxon>
    </lineage>
</organism>
<dbReference type="EMBL" id="KI392687">
    <property type="protein sequence ID" value="ERN11586.1"/>
    <property type="molecule type" value="Genomic_DNA"/>
</dbReference>
<gene>
    <name evidence="1" type="ORF">AMTR_s00022p00175700</name>
</gene>
<accession>W1PV46</accession>
<dbReference type="GO" id="GO:0008418">
    <property type="term" value="F:protein-N-terminal asparagine amidohydrolase activity"/>
    <property type="evidence" value="ECO:0000318"/>
    <property type="project" value="GO_Central"/>
</dbReference>
<evidence type="ECO:0008006" key="3">
    <source>
        <dbReference type="Google" id="ProtNLM"/>
    </source>
</evidence>
<dbReference type="GO" id="GO:0005634">
    <property type="term" value="C:nucleus"/>
    <property type="evidence" value="ECO:0000318"/>
    <property type="project" value="GO_Central"/>
</dbReference>
<dbReference type="HOGENOM" id="CLU_066533_0_0_1"/>
<evidence type="ECO:0000313" key="2">
    <source>
        <dbReference type="Proteomes" id="UP000017836"/>
    </source>
</evidence>
<dbReference type="Pfam" id="PF14736">
    <property type="entry name" value="N_Asn_amidohyd"/>
    <property type="match status" value="1"/>
</dbReference>
<dbReference type="STRING" id="13333.W1PV46"/>
<dbReference type="Gramene" id="ERN11586">
    <property type="protein sequence ID" value="ERN11586"/>
    <property type="gene ID" value="AMTR_s00022p00175700"/>
</dbReference>
<dbReference type="PANTHER" id="PTHR12498:SF0">
    <property type="entry name" value="PROTEIN N-TERMINAL ASPARAGINE AMIDOHYDROLASE"/>
    <property type="match status" value="1"/>
</dbReference>
<dbReference type="OMA" id="WRETFPM"/>
<dbReference type="KEGG" id="atr:18439784"/>
<dbReference type="eggNOG" id="ENOG502QSQW">
    <property type="taxonomic scope" value="Eukaryota"/>
</dbReference>
<dbReference type="Proteomes" id="UP000017836">
    <property type="component" value="Unassembled WGS sequence"/>
</dbReference>
<dbReference type="AlphaFoldDB" id="W1PV46"/>